<gene>
    <name evidence="15" type="primary">kdkA</name>
    <name evidence="17" type="ORF">EA26_01905</name>
</gene>
<sequence length="236" mass="27191">MIQRKQIGDTYLCYDAEIVADPTLPLFDADYWQQNNLVQGSALGRGTTWFVQLGDRQAALRHYRRGGLFGKLVKDRYWFTSWDKTRSVAEFELLSQLRTAGVNVPRPIAARAVKKGPFYQADLLSERIANAQDLVALLQASHLGAERYHQIGIEIAKMHQVGVNHTDLNIHNILLDDQQKVWIIDFDKCFAQPGEAWKQANLARLLRSFNKELVKRNIHWQRDDFQALLQGYQSVR</sequence>
<keyword evidence="9 15" id="KW-0418">Kinase</keyword>
<feature type="domain" description="Protein kinase" evidence="16">
    <location>
        <begin position="37"/>
        <end position="236"/>
    </location>
</feature>
<dbReference type="GO" id="GO:0005524">
    <property type="term" value="F:ATP binding"/>
    <property type="evidence" value="ECO:0007669"/>
    <property type="project" value="UniProtKB-UniRule"/>
</dbReference>
<evidence type="ECO:0000256" key="8">
    <source>
        <dbReference type="ARBA" id="ARBA00022741"/>
    </source>
</evidence>
<comment type="pathway">
    <text evidence="2 15">Bacterial outer membrane biogenesis; LPS core biosynthesis.</text>
</comment>
<dbReference type="EMBL" id="JMCG01000001">
    <property type="protein sequence ID" value="KGK10130.1"/>
    <property type="molecule type" value="Genomic_DNA"/>
</dbReference>
<dbReference type="HAMAP" id="MF_00521">
    <property type="entry name" value="KDO_kinase"/>
    <property type="match status" value="1"/>
</dbReference>
<keyword evidence="8 15" id="KW-0547">Nucleotide-binding</keyword>
<dbReference type="STRING" id="29495.EA26_01905"/>
<dbReference type="RefSeq" id="WP_039422783.1">
    <property type="nucleotide sequence ID" value="NZ_CP061845.1"/>
</dbReference>
<evidence type="ECO:0000256" key="5">
    <source>
        <dbReference type="ARBA" id="ARBA00022475"/>
    </source>
</evidence>
<evidence type="ECO:0000256" key="14">
    <source>
        <dbReference type="ARBA" id="ARBA00034417"/>
    </source>
</evidence>
<comment type="catalytic activity">
    <reaction evidence="14 15">
        <text>an alpha-Kdo-(2-&gt;6)-lipid IVA + ATP = a 4-O-phospho-alpha-Kdo-(2-&gt;6)-lipid IVA + ADP + H(+)</text>
        <dbReference type="Rhea" id="RHEA:74271"/>
        <dbReference type="ChEBI" id="CHEBI:15378"/>
        <dbReference type="ChEBI" id="CHEBI:30616"/>
        <dbReference type="ChEBI" id="CHEBI:176428"/>
        <dbReference type="ChEBI" id="CHEBI:193140"/>
        <dbReference type="ChEBI" id="CHEBI:456216"/>
        <dbReference type="EC" id="2.7.1.166"/>
    </reaction>
</comment>
<evidence type="ECO:0000256" key="2">
    <source>
        <dbReference type="ARBA" id="ARBA00004713"/>
    </source>
</evidence>
<dbReference type="PROSITE" id="PS50011">
    <property type="entry name" value="PROTEIN_KINASE_DOM"/>
    <property type="match status" value="1"/>
</dbReference>
<dbReference type="GeneID" id="43681966"/>
<dbReference type="Gene3D" id="1.10.510.10">
    <property type="entry name" value="Transferase(Phosphotransferase) domain 1"/>
    <property type="match status" value="1"/>
</dbReference>
<dbReference type="InterPro" id="IPR000719">
    <property type="entry name" value="Prot_kinase_dom"/>
</dbReference>
<dbReference type="eggNOG" id="COG3642">
    <property type="taxonomic scope" value="Bacteria"/>
</dbReference>
<feature type="active site" evidence="15">
    <location>
        <position position="167"/>
    </location>
</feature>
<dbReference type="NCBIfam" id="NF002475">
    <property type="entry name" value="PRK01723.1"/>
    <property type="match status" value="1"/>
</dbReference>
<evidence type="ECO:0000256" key="7">
    <source>
        <dbReference type="ARBA" id="ARBA00022679"/>
    </source>
</evidence>
<comment type="similarity">
    <text evidence="3 15">Belongs to the protein kinase superfamily. KdkA/RfaP family.</text>
</comment>
<protein>
    <recommendedName>
        <fullName evidence="13 15">3-deoxy-D-manno-octulosonic acid kinase</fullName>
        <shortName evidence="15">Kdo kinase</shortName>
        <ecNumber evidence="4 15">2.7.1.166</ecNumber>
    </recommendedName>
</protein>
<keyword evidence="12 15" id="KW-0472">Membrane</keyword>
<evidence type="ECO:0000256" key="1">
    <source>
        <dbReference type="ARBA" id="ARBA00004515"/>
    </source>
</evidence>
<keyword evidence="18" id="KW-1185">Reference proteome</keyword>
<dbReference type="GO" id="GO:0004672">
    <property type="term" value="F:protein kinase activity"/>
    <property type="evidence" value="ECO:0007669"/>
    <property type="project" value="InterPro"/>
</dbReference>
<keyword evidence="6 15" id="KW-0997">Cell inner membrane</keyword>
<reference evidence="17 18" key="1">
    <citation type="submission" date="2014-04" db="EMBL/GenBank/DDBJ databases">
        <title>Genome sequencing of Vibrio navarrensis strains.</title>
        <authorList>
            <person name="Gladney L.M."/>
            <person name="Katz L.S."/>
            <person name="Marino-Ramirez L."/>
            <person name="Jordan I.K."/>
        </authorList>
    </citation>
    <scope>NUCLEOTIDE SEQUENCE [LARGE SCALE GENOMIC DNA]</scope>
    <source>
        <strain evidence="17 18">ATCC 51183</strain>
    </source>
</reference>
<evidence type="ECO:0000256" key="13">
    <source>
        <dbReference type="ARBA" id="ARBA00029511"/>
    </source>
</evidence>
<dbReference type="SUPFAM" id="SSF56112">
    <property type="entry name" value="Protein kinase-like (PK-like)"/>
    <property type="match status" value="1"/>
</dbReference>
<evidence type="ECO:0000256" key="6">
    <source>
        <dbReference type="ARBA" id="ARBA00022519"/>
    </source>
</evidence>
<evidence type="ECO:0000256" key="15">
    <source>
        <dbReference type="HAMAP-Rule" id="MF_00521"/>
    </source>
</evidence>
<keyword evidence="11 15" id="KW-0448">Lipopolysaccharide biosynthesis</keyword>
<comment type="caution">
    <text evidence="17">The sequence shown here is derived from an EMBL/GenBank/DDBJ whole genome shotgun (WGS) entry which is preliminary data.</text>
</comment>
<evidence type="ECO:0000256" key="9">
    <source>
        <dbReference type="ARBA" id="ARBA00022777"/>
    </source>
</evidence>
<dbReference type="GO" id="GO:0005886">
    <property type="term" value="C:plasma membrane"/>
    <property type="evidence" value="ECO:0007669"/>
    <property type="project" value="UniProtKB-SubCell"/>
</dbReference>
<evidence type="ECO:0000256" key="3">
    <source>
        <dbReference type="ARBA" id="ARBA00010327"/>
    </source>
</evidence>
<dbReference type="EC" id="2.7.1.166" evidence="4 15"/>
<keyword evidence="7 15" id="KW-0808">Transferase</keyword>
<evidence type="ECO:0000313" key="17">
    <source>
        <dbReference type="EMBL" id="KGK10130.1"/>
    </source>
</evidence>
<dbReference type="GO" id="GO:0009244">
    <property type="term" value="P:lipopolysaccharide core region biosynthetic process"/>
    <property type="evidence" value="ECO:0007669"/>
    <property type="project" value="UniProtKB-UniRule"/>
</dbReference>
<evidence type="ECO:0000259" key="16">
    <source>
        <dbReference type="PROSITE" id="PS50011"/>
    </source>
</evidence>
<organism evidence="17 18">
    <name type="scientific">Vibrio navarrensis</name>
    <dbReference type="NCBI Taxonomy" id="29495"/>
    <lineage>
        <taxon>Bacteria</taxon>
        <taxon>Pseudomonadati</taxon>
        <taxon>Pseudomonadota</taxon>
        <taxon>Gammaproteobacteria</taxon>
        <taxon>Vibrionales</taxon>
        <taxon>Vibrionaceae</taxon>
        <taxon>Vibrio</taxon>
    </lineage>
</organism>
<evidence type="ECO:0000256" key="10">
    <source>
        <dbReference type="ARBA" id="ARBA00022840"/>
    </source>
</evidence>
<evidence type="ECO:0000256" key="11">
    <source>
        <dbReference type="ARBA" id="ARBA00022985"/>
    </source>
</evidence>
<name>A0A099LPS5_9VIBR</name>
<evidence type="ECO:0000256" key="12">
    <source>
        <dbReference type="ARBA" id="ARBA00023136"/>
    </source>
</evidence>
<accession>A0A099LPS5</accession>
<proteinExistence type="inferred from homology"/>
<comment type="function">
    <text evidence="15">Catalyzes the ATP-dependent phosphorylation of the 3-deoxy-D-manno-octulosonic acid (Kdo) residue in Kdo-lipid IV(A) at the 4-OH position.</text>
</comment>
<comment type="subcellular location">
    <subcellularLocation>
        <location evidence="1 15">Cell inner membrane</location>
        <topology evidence="1 15">Peripheral membrane protein</topology>
        <orientation evidence="1 15">Cytoplasmic side</orientation>
    </subcellularLocation>
</comment>
<dbReference type="Proteomes" id="UP000029994">
    <property type="component" value="Unassembled WGS sequence"/>
</dbReference>
<evidence type="ECO:0000256" key="4">
    <source>
        <dbReference type="ARBA" id="ARBA00011988"/>
    </source>
</evidence>
<keyword evidence="10 15" id="KW-0067">ATP-binding</keyword>
<dbReference type="Pfam" id="PF06293">
    <property type="entry name" value="Kdo"/>
    <property type="match status" value="1"/>
</dbReference>
<dbReference type="InterPro" id="IPR022826">
    <property type="entry name" value="KDO_kinase"/>
</dbReference>
<dbReference type="AlphaFoldDB" id="A0A099LPS5"/>
<evidence type="ECO:0000313" key="18">
    <source>
        <dbReference type="Proteomes" id="UP000029994"/>
    </source>
</evidence>
<dbReference type="UniPathway" id="UPA00958"/>
<keyword evidence="5 15" id="KW-1003">Cell membrane</keyword>
<dbReference type="InterPro" id="IPR011009">
    <property type="entry name" value="Kinase-like_dom_sf"/>
</dbReference>